<dbReference type="RefSeq" id="WP_119054749.1">
    <property type="nucleotide sequence ID" value="NZ_CP032157.1"/>
</dbReference>
<feature type="domain" description="ABC3 transporter permease C-terminal" evidence="7">
    <location>
        <begin position="667"/>
        <end position="781"/>
    </location>
</feature>
<dbReference type="InterPro" id="IPR050250">
    <property type="entry name" value="Macrolide_Exporter_MacB"/>
</dbReference>
<dbReference type="KEGG" id="pseg:D3H65_32695"/>
<keyword evidence="5 6" id="KW-0472">Membrane</keyword>
<feature type="transmembrane region" description="Helical" evidence="6">
    <location>
        <begin position="286"/>
        <end position="305"/>
    </location>
</feature>
<reference evidence="9 10" key="1">
    <citation type="submission" date="2018-09" db="EMBL/GenBank/DDBJ databases">
        <title>Genome sequencing of strain 6GH32-13.</title>
        <authorList>
            <person name="Weon H.-Y."/>
            <person name="Heo J."/>
            <person name="Kwon S.-W."/>
        </authorList>
    </citation>
    <scope>NUCLEOTIDE SEQUENCE [LARGE SCALE GENOMIC DNA]</scope>
    <source>
        <strain evidence="9 10">5GH32-13</strain>
    </source>
</reference>
<dbReference type="EMBL" id="CP032157">
    <property type="protein sequence ID" value="AXY78873.1"/>
    <property type="molecule type" value="Genomic_DNA"/>
</dbReference>
<keyword evidence="2" id="KW-1003">Cell membrane</keyword>
<sequence length="788" mass="87803">MIRNYFRTAWRNLVRHKAFSMINLLGLSLGITCSLLIMLWIQDERSVDRFHANGQQLYHVWERSFFEGKVEAGYITQGPLAAELKKLVPEVQQAASLEVNTLHTFQVDSKVAKMEGSYAGEDFFSMFSYPLLEGTPQAALKAPGGIAISHKMAERFFGSADKAIGKTIRFENKEDLRVTAVFENLPINSSIQFDFLRTWADYTPDNAWASSWTSASPLTFVQLRPSADPAKVQAKIKDFLKRYANPNDAARTELALQPYADKYLHGNFKEGQLAGGRIEYVNSSGLIALIVLLIACINFMNLATARSAKRAREVGIRKVAGARRGTLILQFVGEAMLLTFCAMGVALFLTTVLLPAFNNLTGKQLVMPVQQPVFWLCVTGLLVITGFVAGSYPALFLSSLQPIRVLKGGLRFSPSAAMFRKGLVVFQFSLSMILIVGMIVIYRQMDYVQAANLGFDRENLIYIPIEGELTSKHELFKKEASDLPGILSVSRMKQAPTAHDHYSGDIGWPGKAPNQQVLIADASVGYDFVKTMNLTLLEGRDFSRDFGNEENSYLLNEAAVKKMGYQHPVGQPLFWGSSQGTIIGVLKDFHVNSLHQAIEPLVIRLQNNASWGNLLVRTRAGKTKEVLAGLENICKTLNPQFPFTWQFADEQYTRLYKNEQVVSKLTNFFAFLAIFISCLGLFGLAAFTAEQRTKEIGVRKVLGASVPVIVKMLSANFLRPVAIAMLVAFPIAWYVMHQWLQNFAYKIDIAWWVFLLAGAITVGIALLTVSFQSIKAARMNPVKSLRSE</sequence>
<evidence type="ECO:0000256" key="4">
    <source>
        <dbReference type="ARBA" id="ARBA00022989"/>
    </source>
</evidence>
<feature type="domain" description="ABC3 transporter permease C-terminal" evidence="7">
    <location>
        <begin position="286"/>
        <end position="402"/>
    </location>
</feature>
<comment type="subcellular location">
    <subcellularLocation>
        <location evidence="1">Cell membrane</location>
        <topology evidence="1">Multi-pass membrane protein</topology>
    </subcellularLocation>
</comment>
<evidence type="ECO:0000256" key="3">
    <source>
        <dbReference type="ARBA" id="ARBA00022692"/>
    </source>
</evidence>
<dbReference type="Proteomes" id="UP000263900">
    <property type="component" value="Chromosome"/>
</dbReference>
<dbReference type="AlphaFoldDB" id="A0A3B7MZ32"/>
<protein>
    <submittedName>
        <fullName evidence="9">ABC transporter permease</fullName>
    </submittedName>
</protein>
<evidence type="ECO:0000256" key="6">
    <source>
        <dbReference type="SAM" id="Phobius"/>
    </source>
</evidence>
<dbReference type="PANTHER" id="PTHR30572">
    <property type="entry name" value="MEMBRANE COMPONENT OF TRANSPORTER-RELATED"/>
    <property type="match status" value="1"/>
</dbReference>
<feature type="domain" description="MacB-like periplasmic core" evidence="8">
    <location>
        <begin position="433"/>
        <end position="625"/>
    </location>
</feature>
<feature type="transmembrane region" description="Helical" evidence="6">
    <location>
        <begin position="326"/>
        <end position="353"/>
    </location>
</feature>
<proteinExistence type="predicted"/>
<keyword evidence="10" id="KW-1185">Reference proteome</keyword>
<feature type="transmembrane region" description="Helical" evidence="6">
    <location>
        <begin position="418"/>
        <end position="442"/>
    </location>
</feature>
<dbReference type="GO" id="GO:0022857">
    <property type="term" value="F:transmembrane transporter activity"/>
    <property type="evidence" value="ECO:0007669"/>
    <property type="project" value="TreeGrafter"/>
</dbReference>
<dbReference type="OrthoDB" id="5933722at2"/>
<dbReference type="Pfam" id="PF12704">
    <property type="entry name" value="MacB_PCD"/>
    <property type="match status" value="2"/>
</dbReference>
<feature type="transmembrane region" description="Helical" evidence="6">
    <location>
        <begin position="373"/>
        <end position="397"/>
    </location>
</feature>
<keyword evidence="4 6" id="KW-1133">Transmembrane helix</keyword>
<evidence type="ECO:0000313" key="10">
    <source>
        <dbReference type="Proteomes" id="UP000263900"/>
    </source>
</evidence>
<dbReference type="PANTHER" id="PTHR30572:SF18">
    <property type="entry name" value="ABC-TYPE MACROLIDE FAMILY EXPORT SYSTEM PERMEASE COMPONENT 2"/>
    <property type="match status" value="1"/>
</dbReference>
<dbReference type="GO" id="GO:0005886">
    <property type="term" value="C:plasma membrane"/>
    <property type="evidence" value="ECO:0007669"/>
    <property type="project" value="UniProtKB-SubCell"/>
</dbReference>
<feature type="domain" description="MacB-like periplasmic core" evidence="8">
    <location>
        <begin position="20"/>
        <end position="238"/>
    </location>
</feature>
<evidence type="ECO:0000313" key="9">
    <source>
        <dbReference type="EMBL" id="AXY78873.1"/>
    </source>
</evidence>
<feature type="transmembrane region" description="Helical" evidence="6">
    <location>
        <begin position="21"/>
        <end position="41"/>
    </location>
</feature>
<keyword evidence="3 6" id="KW-0812">Transmembrane</keyword>
<organism evidence="9 10">
    <name type="scientific">Paraflavitalea soli</name>
    <dbReference type="NCBI Taxonomy" id="2315862"/>
    <lineage>
        <taxon>Bacteria</taxon>
        <taxon>Pseudomonadati</taxon>
        <taxon>Bacteroidota</taxon>
        <taxon>Chitinophagia</taxon>
        <taxon>Chitinophagales</taxon>
        <taxon>Chitinophagaceae</taxon>
        <taxon>Paraflavitalea</taxon>
    </lineage>
</organism>
<dbReference type="InterPro" id="IPR003838">
    <property type="entry name" value="ABC3_permease_C"/>
</dbReference>
<evidence type="ECO:0000259" key="7">
    <source>
        <dbReference type="Pfam" id="PF02687"/>
    </source>
</evidence>
<evidence type="ECO:0000259" key="8">
    <source>
        <dbReference type="Pfam" id="PF12704"/>
    </source>
</evidence>
<evidence type="ECO:0000256" key="2">
    <source>
        <dbReference type="ARBA" id="ARBA00022475"/>
    </source>
</evidence>
<name>A0A3B7MZ32_9BACT</name>
<feature type="transmembrane region" description="Helical" evidence="6">
    <location>
        <begin position="749"/>
        <end position="769"/>
    </location>
</feature>
<dbReference type="Pfam" id="PF02687">
    <property type="entry name" value="FtsX"/>
    <property type="match status" value="2"/>
</dbReference>
<gene>
    <name evidence="9" type="ORF">D3H65_32695</name>
</gene>
<dbReference type="InterPro" id="IPR025857">
    <property type="entry name" value="MacB_PCD"/>
</dbReference>
<evidence type="ECO:0000256" key="1">
    <source>
        <dbReference type="ARBA" id="ARBA00004651"/>
    </source>
</evidence>
<evidence type="ECO:0000256" key="5">
    <source>
        <dbReference type="ARBA" id="ARBA00023136"/>
    </source>
</evidence>
<accession>A0A3B7MZ32</accession>
<feature type="transmembrane region" description="Helical" evidence="6">
    <location>
        <begin position="668"/>
        <end position="689"/>
    </location>
</feature>
<feature type="transmembrane region" description="Helical" evidence="6">
    <location>
        <begin position="717"/>
        <end position="737"/>
    </location>
</feature>